<sequence length="99" mass="10921">MPDIGRDFQSGNLSPEFIKAPDGSEIRLIHELHMGGMSECTLPPNSVSVAIKHKTVEEIWLCTAGKGEIWRSQNGVEEILPLSLGVSLTIPLNTCFQFR</sequence>
<dbReference type="EMBL" id="UINC01007748">
    <property type="protein sequence ID" value="SVA34901.1"/>
    <property type="molecule type" value="Genomic_DNA"/>
</dbReference>
<evidence type="ECO:0008006" key="2">
    <source>
        <dbReference type="Google" id="ProtNLM"/>
    </source>
</evidence>
<protein>
    <recommendedName>
        <fullName evidence="2">Cupin 2 conserved barrel domain-containing protein</fullName>
    </recommendedName>
</protein>
<dbReference type="AlphaFoldDB" id="A0A381V4I4"/>
<dbReference type="InterPro" id="IPR014710">
    <property type="entry name" value="RmlC-like_jellyroll"/>
</dbReference>
<evidence type="ECO:0000313" key="1">
    <source>
        <dbReference type="EMBL" id="SVA34901.1"/>
    </source>
</evidence>
<accession>A0A381V4I4</accession>
<reference evidence="1" key="1">
    <citation type="submission" date="2018-05" db="EMBL/GenBank/DDBJ databases">
        <authorList>
            <person name="Lanie J.A."/>
            <person name="Ng W.-L."/>
            <person name="Kazmierczak K.M."/>
            <person name="Andrzejewski T.M."/>
            <person name="Davidsen T.M."/>
            <person name="Wayne K.J."/>
            <person name="Tettelin H."/>
            <person name="Glass J.I."/>
            <person name="Rusch D."/>
            <person name="Podicherti R."/>
            <person name="Tsui H.-C.T."/>
            <person name="Winkler M.E."/>
        </authorList>
    </citation>
    <scope>NUCLEOTIDE SEQUENCE</scope>
</reference>
<dbReference type="Gene3D" id="2.60.120.10">
    <property type="entry name" value="Jelly Rolls"/>
    <property type="match status" value="1"/>
</dbReference>
<name>A0A381V4I4_9ZZZZ</name>
<gene>
    <name evidence="1" type="ORF">METZ01_LOCUS87755</name>
</gene>
<dbReference type="InterPro" id="IPR011051">
    <property type="entry name" value="RmlC_Cupin_sf"/>
</dbReference>
<organism evidence="1">
    <name type="scientific">marine metagenome</name>
    <dbReference type="NCBI Taxonomy" id="408172"/>
    <lineage>
        <taxon>unclassified sequences</taxon>
        <taxon>metagenomes</taxon>
        <taxon>ecological metagenomes</taxon>
    </lineage>
</organism>
<feature type="non-terminal residue" evidence="1">
    <location>
        <position position="99"/>
    </location>
</feature>
<dbReference type="SUPFAM" id="SSF51182">
    <property type="entry name" value="RmlC-like cupins"/>
    <property type="match status" value="1"/>
</dbReference>
<proteinExistence type="predicted"/>